<keyword evidence="1" id="KW-0472">Membrane</keyword>
<reference evidence="2" key="2">
    <citation type="submission" date="2012-05" db="EMBL/GenBank/DDBJ databases">
        <title>Annotation of the Genome Sequence of Fusarium oxysporum HDV247.</title>
        <authorList>
            <consortium name="The Broad Institute Genomics Platform"/>
            <person name="Ma L.-J."/>
            <person name="Corby-Kistler H."/>
            <person name="Broz K."/>
            <person name="Gale L.R."/>
            <person name="Jonkers W."/>
            <person name="O'Donnell K."/>
            <person name="Ploetz R."/>
            <person name="Steinberg C."/>
            <person name="Schwartz D.C."/>
            <person name="VanEtten H."/>
            <person name="Zhou S."/>
            <person name="Young S.K."/>
            <person name="Zeng Q."/>
            <person name="Gargeya S."/>
            <person name="Fitzgerald M."/>
            <person name="Abouelleil A."/>
            <person name="Alvarado L."/>
            <person name="Chapman S.B."/>
            <person name="Gainer-Dewar J."/>
            <person name="Goldberg J."/>
            <person name="Griggs A."/>
            <person name="Gujja S."/>
            <person name="Hansen M."/>
            <person name="Howarth C."/>
            <person name="Imamovic A."/>
            <person name="Ireland A."/>
            <person name="Larimer J."/>
            <person name="McCowan C."/>
            <person name="Murphy C."/>
            <person name="Pearson M."/>
            <person name="Poon T.W."/>
            <person name="Priest M."/>
            <person name="Roberts A."/>
            <person name="Saif S."/>
            <person name="Shea T."/>
            <person name="Sykes S."/>
            <person name="Wortman J."/>
            <person name="Nusbaum C."/>
            <person name="Birren B."/>
        </authorList>
    </citation>
    <scope>NUCLEOTIDE SEQUENCE</scope>
    <source>
        <strain evidence="2">HDV247</strain>
    </source>
</reference>
<name>W9N8M0_FUSOX</name>
<dbReference type="OrthoDB" id="5066429at2759"/>
<gene>
    <name evidence="2" type="ORF">FOVG_19350</name>
</gene>
<organism evidence="2">
    <name type="scientific">Fusarium oxysporum f. sp. pisi HDV247</name>
    <dbReference type="NCBI Taxonomy" id="1080344"/>
    <lineage>
        <taxon>Eukaryota</taxon>
        <taxon>Fungi</taxon>
        <taxon>Dikarya</taxon>
        <taxon>Ascomycota</taxon>
        <taxon>Pezizomycotina</taxon>
        <taxon>Sordariomycetes</taxon>
        <taxon>Hypocreomycetidae</taxon>
        <taxon>Hypocreales</taxon>
        <taxon>Nectriaceae</taxon>
        <taxon>Fusarium</taxon>
        <taxon>Fusarium oxysporum species complex</taxon>
    </lineage>
</organism>
<proteinExistence type="predicted"/>
<keyword evidence="1" id="KW-1133">Transmembrane helix</keyword>
<accession>W9N8M0</accession>
<reference evidence="2" key="1">
    <citation type="submission" date="2011-10" db="EMBL/GenBank/DDBJ databases">
        <title>The Genome Sequence of Fusarium oxysporum HDV247.</title>
        <authorList>
            <consortium name="The Broad Institute Genome Sequencing Platform"/>
            <person name="Ma L.-J."/>
            <person name="Gale L.R."/>
            <person name="Schwartz D.C."/>
            <person name="Zhou S."/>
            <person name="Corby-Kistler H."/>
            <person name="Young S.K."/>
            <person name="Zeng Q."/>
            <person name="Gargeya S."/>
            <person name="Fitzgerald M."/>
            <person name="Haas B."/>
            <person name="Abouelleil A."/>
            <person name="Alvarado L."/>
            <person name="Arachchi H.M."/>
            <person name="Berlin A."/>
            <person name="Brown A."/>
            <person name="Chapman S.B."/>
            <person name="Chen Z."/>
            <person name="Dunbar C."/>
            <person name="Freedman E."/>
            <person name="Gearin G."/>
            <person name="Goldberg J."/>
            <person name="Griggs A."/>
            <person name="Gujja S."/>
            <person name="Heiman D."/>
            <person name="Howarth C."/>
            <person name="Larson L."/>
            <person name="Lui A."/>
            <person name="MacDonald P.J.P."/>
            <person name="Montmayeur A."/>
            <person name="Murphy C."/>
            <person name="Neiman D."/>
            <person name="Pearson M."/>
            <person name="Priest M."/>
            <person name="Roberts A."/>
            <person name="Saif S."/>
            <person name="Shea T."/>
            <person name="Shenoy N."/>
            <person name="Sisk P."/>
            <person name="Stolte C."/>
            <person name="Sykes S."/>
            <person name="Wortman J."/>
            <person name="Nusbaum C."/>
            <person name="Birren B."/>
        </authorList>
    </citation>
    <scope>NUCLEOTIDE SEQUENCE [LARGE SCALE GENOMIC DNA]</scope>
    <source>
        <strain evidence="2">HDV247</strain>
    </source>
</reference>
<evidence type="ECO:0000256" key="1">
    <source>
        <dbReference type="SAM" id="Phobius"/>
    </source>
</evidence>
<dbReference type="Proteomes" id="UP000030751">
    <property type="component" value="Unassembled WGS sequence"/>
</dbReference>
<keyword evidence="1" id="KW-0812">Transmembrane</keyword>
<dbReference type="AlphaFoldDB" id="W9N8M0"/>
<dbReference type="EMBL" id="JH651147">
    <property type="protein sequence ID" value="EXA29108.1"/>
    <property type="molecule type" value="Genomic_DNA"/>
</dbReference>
<protein>
    <submittedName>
        <fullName evidence="2">Uncharacterized protein</fullName>
    </submittedName>
</protein>
<feature type="transmembrane region" description="Helical" evidence="1">
    <location>
        <begin position="241"/>
        <end position="260"/>
    </location>
</feature>
<sequence length="261" mass="30234">MPLDMGSQAVNSGPIPGLQTILTEEHLKRSRDIRNNLFKESKDEDRAEHIDFLLWLLKDCGVQDIFGIVDVHSHFDVPRGFHMVTKIEDRNASLSCLRTQPAQDKDLKPHELCGHKFVYTPGQGWHPYEFRFGPLLDTNEAFSKFFSRFSNYLDEHNITSLGLEYTIRQVSGIQMYETVSKKERCMVLEEISPSLRLSKRLSWVPTCWRCSTSKTISGAAILCQKDERGVHVKPNREDFPVLFYLMLCVLIYLMLCWRGFL</sequence>
<dbReference type="HOGENOM" id="CLU_092862_0_0_1"/>
<evidence type="ECO:0000313" key="2">
    <source>
        <dbReference type="EMBL" id="EXA29108.1"/>
    </source>
</evidence>